<keyword evidence="6 9" id="KW-1133">Transmembrane helix</keyword>
<evidence type="ECO:0000313" key="11">
    <source>
        <dbReference type="Proteomes" id="UP000184164"/>
    </source>
</evidence>
<feature type="transmembrane region" description="Helical" evidence="9">
    <location>
        <begin position="68"/>
        <end position="89"/>
    </location>
</feature>
<evidence type="ECO:0000256" key="6">
    <source>
        <dbReference type="ARBA" id="ARBA00022989"/>
    </source>
</evidence>
<organism evidence="10 11">
    <name type="scientific">Mariniphaga anaerophila</name>
    <dbReference type="NCBI Taxonomy" id="1484053"/>
    <lineage>
        <taxon>Bacteria</taxon>
        <taxon>Pseudomonadati</taxon>
        <taxon>Bacteroidota</taxon>
        <taxon>Bacteroidia</taxon>
        <taxon>Marinilabiliales</taxon>
        <taxon>Prolixibacteraceae</taxon>
        <taxon>Mariniphaga</taxon>
    </lineage>
</organism>
<comment type="subcellular location">
    <subcellularLocation>
        <location evidence="1">Cell inner membrane</location>
        <topology evidence="1">Multi-pass membrane protein</topology>
    </subcellularLocation>
</comment>
<name>A0A1M5DPG3_9BACT</name>
<evidence type="ECO:0000256" key="7">
    <source>
        <dbReference type="ARBA" id="ARBA00023136"/>
    </source>
</evidence>
<keyword evidence="7 9" id="KW-0472">Membrane</keyword>
<dbReference type="AlphaFoldDB" id="A0A1M5DPG3"/>
<keyword evidence="11" id="KW-1185">Reference proteome</keyword>
<evidence type="ECO:0000256" key="3">
    <source>
        <dbReference type="ARBA" id="ARBA00022475"/>
    </source>
</evidence>
<feature type="transmembrane region" description="Helical" evidence="9">
    <location>
        <begin position="36"/>
        <end position="56"/>
    </location>
</feature>
<evidence type="ECO:0000256" key="8">
    <source>
        <dbReference type="ARBA" id="ARBA00035655"/>
    </source>
</evidence>
<dbReference type="RefSeq" id="WP_083570808.1">
    <property type="nucleotide sequence ID" value="NZ_FQUM01000007.1"/>
</dbReference>
<evidence type="ECO:0000256" key="2">
    <source>
        <dbReference type="ARBA" id="ARBA00022448"/>
    </source>
</evidence>
<feature type="transmembrane region" description="Helical" evidence="9">
    <location>
        <begin position="148"/>
        <end position="168"/>
    </location>
</feature>
<feature type="transmembrane region" description="Helical" evidence="9">
    <location>
        <begin position="278"/>
        <end position="296"/>
    </location>
</feature>
<evidence type="ECO:0000256" key="9">
    <source>
        <dbReference type="SAM" id="Phobius"/>
    </source>
</evidence>
<dbReference type="GO" id="GO:0005886">
    <property type="term" value="C:plasma membrane"/>
    <property type="evidence" value="ECO:0007669"/>
    <property type="project" value="UniProtKB-SubCell"/>
</dbReference>
<dbReference type="Proteomes" id="UP000184164">
    <property type="component" value="Unassembled WGS sequence"/>
</dbReference>
<dbReference type="EMBL" id="FQUM01000007">
    <property type="protein sequence ID" value="SHF68761.1"/>
    <property type="molecule type" value="Genomic_DNA"/>
</dbReference>
<protein>
    <submittedName>
        <fullName evidence="10">Uncharacterized protein</fullName>
    </submittedName>
</protein>
<accession>A0A1M5DPG3</accession>
<reference evidence="10 11" key="1">
    <citation type="submission" date="2016-11" db="EMBL/GenBank/DDBJ databases">
        <authorList>
            <person name="Jaros S."/>
            <person name="Januszkiewicz K."/>
            <person name="Wedrychowicz H."/>
        </authorList>
    </citation>
    <scope>NUCLEOTIDE SEQUENCE [LARGE SCALE GENOMIC DNA]</scope>
    <source>
        <strain evidence="10 11">DSM 26910</strain>
    </source>
</reference>
<dbReference type="InterPro" id="IPR007272">
    <property type="entry name" value="Sulf_transp_TsuA/YedE"/>
</dbReference>
<keyword evidence="3" id="KW-1003">Cell membrane</keyword>
<dbReference type="PANTHER" id="PTHR30574">
    <property type="entry name" value="INNER MEMBRANE PROTEIN YEDE"/>
    <property type="match status" value="1"/>
</dbReference>
<gene>
    <name evidence="10" type="ORF">SAMN05444274_107189</name>
</gene>
<proteinExistence type="inferred from homology"/>
<keyword evidence="2" id="KW-0813">Transport</keyword>
<evidence type="ECO:0000256" key="4">
    <source>
        <dbReference type="ARBA" id="ARBA00022519"/>
    </source>
</evidence>
<feature type="transmembrane region" description="Helical" evidence="9">
    <location>
        <begin position="180"/>
        <end position="199"/>
    </location>
</feature>
<keyword evidence="4" id="KW-0997">Cell inner membrane</keyword>
<feature type="transmembrane region" description="Helical" evidence="9">
    <location>
        <begin position="237"/>
        <end position="257"/>
    </location>
</feature>
<sequence>MVTTIILGFLFGAALQYAKLNKFNTISGMATLNNLAVAKAIAVAIGVGVILVNIEIGLGFASYHTKPLILGGIAVGGIIFGIGMAILGYCPGTLAISLGQGSTDAFWGIAGGLLGGLVYTLVLPSIQGFLGPNLGVISLHTLTGSNPVLFYVLVVILGATFIGISFLAHKLDTPKKDMKWLIAGISLAILNTVIFSKFVSDRQIGASTTFPFVADWLAGATENSYFQAIQKSGRWEVLFLLGALLSGLVISLINKQFKIQLIHDNWKNFKNNSRISRVGWSFTGGFIMLFGARMAGGCTSGHVISGGMQLAISSLVFAIFVFAGLLITGRIFYGKDNFNKRD</sequence>
<dbReference type="STRING" id="1484053.SAMN05444274_107189"/>
<evidence type="ECO:0000256" key="1">
    <source>
        <dbReference type="ARBA" id="ARBA00004429"/>
    </source>
</evidence>
<dbReference type="Pfam" id="PF04143">
    <property type="entry name" value="Sulf_transp"/>
    <property type="match status" value="1"/>
</dbReference>
<dbReference type="PANTHER" id="PTHR30574:SF1">
    <property type="entry name" value="SULPHUR TRANSPORT DOMAIN-CONTAINING PROTEIN"/>
    <property type="match status" value="1"/>
</dbReference>
<evidence type="ECO:0000256" key="5">
    <source>
        <dbReference type="ARBA" id="ARBA00022692"/>
    </source>
</evidence>
<feature type="transmembrane region" description="Helical" evidence="9">
    <location>
        <begin position="308"/>
        <end position="333"/>
    </location>
</feature>
<evidence type="ECO:0000313" key="10">
    <source>
        <dbReference type="EMBL" id="SHF68761.1"/>
    </source>
</evidence>
<comment type="similarity">
    <text evidence="8">Belongs to the TsuA/YedE (TC 9.B.102) family.</text>
</comment>
<keyword evidence="5 9" id="KW-0812">Transmembrane</keyword>